<dbReference type="Proteomes" id="UP000886595">
    <property type="component" value="Unassembled WGS sequence"/>
</dbReference>
<evidence type="ECO:0000256" key="1">
    <source>
        <dbReference type="SAM" id="SignalP"/>
    </source>
</evidence>
<sequence length="141" mass="15653">MKTSITLAIFLTLSLIGAQAKVPVDEQFRVVNEGDYTDYSPIEYNADVRGFQPFNDNFRLAYNTTPKRIHSSSRIGSEPRINSPMGLGSKQRLSVKGIALTFGEDGNLVLAEADGAWCGKRTRLTKAAFVCHTRDHRPGEY</sequence>
<proteinExistence type="predicted"/>
<accession>A0A8X7S783</accession>
<keyword evidence="1" id="KW-0732">Signal</keyword>
<evidence type="ECO:0000313" key="3">
    <source>
        <dbReference type="Proteomes" id="UP000886595"/>
    </source>
</evidence>
<dbReference type="OrthoDB" id="1884773at2759"/>
<reference evidence="2 3" key="1">
    <citation type="submission" date="2020-02" db="EMBL/GenBank/DDBJ databases">
        <authorList>
            <person name="Ma Q."/>
            <person name="Huang Y."/>
            <person name="Song X."/>
            <person name="Pei D."/>
        </authorList>
    </citation>
    <scope>NUCLEOTIDE SEQUENCE [LARGE SCALE GENOMIC DNA]</scope>
    <source>
        <strain evidence="2">Sxm20200214</strain>
        <tissue evidence="2">Leaf</tissue>
    </source>
</reference>
<dbReference type="AlphaFoldDB" id="A0A8X7S783"/>
<name>A0A8X7S783_BRACI</name>
<feature type="chain" id="PRO_5036467699" evidence="1">
    <location>
        <begin position="21"/>
        <end position="141"/>
    </location>
</feature>
<evidence type="ECO:0000313" key="2">
    <source>
        <dbReference type="EMBL" id="KAG2300973.1"/>
    </source>
</evidence>
<gene>
    <name evidence="2" type="ORF">Bca52824_037445</name>
</gene>
<protein>
    <submittedName>
        <fullName evidence="2">Uncharacterized protein</fullName>
    </submittedName>
</protein>
<organism evidence="2 3">
    <name type="scientific">Brassica carinata</name>
    <name type="common">Ethiopian mustard</name>
    <name type="synonym">Abyssinian cabbage</name>
    <dbReference type="NCBI Taxonomy" id="52824"/>
    <lineage>
        <taxon>Eukaryota</taxon>
        <taxon>Viridiplantae</taxon>
        <taxon>Streptophyta</taxon>
        <taxon>Embryophyta</taxon>
        <taxon>Tracheophyta</taxon>
        <taxon>Spermatophyta</taxon>
        <taxon>Magnoliopsida</taxon>
        <taxon>eudicotyledons</taxon>
        <taxon>Gunneridae</taxon>
        <taxon>Pentapetalae</taxon>
        <taxon>rosids</taxon>
        <taxon>malvids</taxon>
        <taxon>Brassicales</taxon>
        <taxon>Brassicaceae</taxon>
        <taxon>Brassiceae</taxon>
        <taxon>Brassica</taxon>
    </lineage>
</organism>
<comment type="caution">
    <text evidence="2">The sequence shown here is derived from an EMBL/GenBank/DDBJ whole genome shotgun (WGS) entry which is preliminary data.</text>
</comment>
<dbReference type="EMBL" id="JAAMPC010000008">
    <property type="protein sequence ID" value="KAG2300973.1"/>
    <property type="molecule type" value="Genomic_DNA"/>
</dbReference>
<keyword evidence="3" id="KW-1185">Reference proteome</keyword>
<feature type="signal peptide" evidence="1">
    <location>
        <begin position="1"/>
        <end position="20"/>
    </location>
</feature>